<comment type="caution">
    <text evidence="1">The sequence shown here is derived from an EMBL/GenBank/DDBJ whole genome shotgun (WGS) entry which is preliminary data.</text>
</comment>
<organism evidence="1 2">
    <name type="scientific">Persea americana</name>
    <name type="common">Avocado</name>
    <dbReference type="NCBI Taxonomy" id="3435"/>
    <lineage>
        <taxon>Eukaryota</taxon>
        <taxon>Viridiplantae</taxon>
        <taxon>Streptophyta</taxon>
        <taxon>Embryophyta</taxon>
        <taxon>Tracheophyta</taxon>
        <taxon>Spermatophyta</taxon>
        <taxon>Magnoliopsida</taxon>
        <taxon>Magnoliidae</taxon>
        <taxon>Laurales</taxon>
        <taxon>Lauraceae</taxon>
        <taxon>Persea</taxon>
    </lineage>
</organism>
<sequence length="238" mass="26895">MCTPNLRVMSQLEDRFPQLPTVGRIVWVMDWNAGEDFIRAFGQHIWDCRRILVSICPKVTSQGVNGAVIAQLIDLYKDSLLGNITPAYEGRNDLYTAGHLPIESKEFVIKLVDRDVHTKSTSYVLVGRSFSSTTYHRTDSLGDGLECWRGFYQSIRPTHMGLSLNIGMLCEEGCSMRAAAVVLSQLLGKEERFELFASASFEEKGGETKGISDKRVFRFESNLRLPLKGVIALKHFRW</sequence>
<accession>A0ACC2KTM5</accession>
<dbReference type="Proteomes" id="UP001234297">
    <property type="component" value="Chromosome 11"/>
</dbReference>
<proteinExistence type="predicted"/>
<gene>
    <name evidence="1" type="ORF">MRB53_032697</name>
</gene>
<name>A0ACC2KTM5_PERAE</name>
<dbReference type="EMBL" id="CM056819">
    <property type="protein sequence ID" value="KAJ8624167.1"/>
    <property type="molecule type" value="Genomic_DNA"/>
</dbReference>
<keyword evidence="2" id="KW-1185">Reference proteome</keyword>
<evidence type="ECO:0000313" key="2">
    <source>
        <dbReference type="Proteomes" id="UP001234297"/>
    </source>
</evidence>
<protein>
    <submittedName>
        <fullName evidence="1">Uncharacterized protein</fullName>
    </submittedName>
</protein>
<reference evidence="1 2" key="1">
    <citation type="journal article" date="2022" name="Hortic Res">
        <title>A haplotype resolved chromosomal level avocado genome allows analysis of novel avocado genes.</title>
        <authorList>
            <person name="Nath O."/>
            <person name="Fletcher S.J."/>
            <person name="Hayward A."/>
            <person name="Shaw L.M."/>
            <person name="Masouleh A.K."/>
            <person name="Furtado A."/>
            <person name="Henry R.J."/>
            <person name="Mitter N."/>
        </authorList>
    </citation>
    <scope>NUCLEOTIDE SEQUENCE [LARGE SCALE GENOMIC DNA]</scope>
    <source>
        <strain evidence="2">cv. Hass</strain>
    </source>
</reference>
<evidence type="ECO:0000313" key="1">
    <source>
        <dbReference type="EMBL" id="KAJ8624167.1"/>
    </source>
</evidence>